<dbReference type="GO" id="GO:0006357">
    <property type="term" value="P:regulation of transcription by RNA polymerase II"/>
    <property type="evidence" value="ECO:0007669"/>
    <property type="project" value="TreeGrafter"/>
</dbReference>
<dbReference type="GO" id="GO:0005634">
    <property type="term" value="C:nucleus"/>
    <property type="evidence" value="ECO:0007669"/>
    <property type="project" value="UniProtKB-SubCell"/>
</dbReference>
<evidence type="ECO:0000256" key="3">
    <source>
        <dbReference type="ARBA" id="ARBA00022771"/>
    </source>
</evidence>
<keyword evidence="4" id="KW-0862">Zinc</keyword>
<evidence type="ECO:0000256" key="5">
    <source>
        <dbReference type="ARBA" id="ARBA00023015"/>
    </source>
</evidence>
<evidence type="ECO:0000256" key="4">
    <source>
        <dbReference type="ARBA" id="ARBA00022833"/>
    </source>
</evidence>
<evidence type="ECO:0000256" key="1">
    <source>
        <dbReference type="ARBA" id="ARBA00004123"/>
    </source>
</evidence>
<sequence length="473" mass="53981">MPVALEPIKRFKCTYADCTASFDTVTQMRRHKAYSEHDYCEKCDKDFEDFEDLMTHKILNPQKHNKACRVCGQEFKSTAGLKRHIEISHKMDQQLPCPGCESLWPNAARMIEHLEYGHCEALSAEEFCGYIVHKYLIAELLHGENHLQRFFEKVQQYDATVDQEACGGVSLLDDTDIPLESQVDESDPQWKVLQPENVQTPLKTEHMHSSHYPPLPSPSKQPPSNIDATDADLATELRGMSLHQRGESVVSSTLVSEGESKTWIGSQTARTLFPDAVAIAPSEWSVEEHDRLKEATEGINIMNTRFWDPLSDAWNPERFYNPVADCYICPFVCEQKFGIHQDLETHITDKHRITRMRCPRCLALFDSCHRLVAHCESGSRKCKIRTAGDFPTFLDRITGGFLGVEDAVRPDHANTPAIEIFNPITRRNEMYRPPIASYLKYSVTKPMAYQEEERKRRGMITIGGQQPGNRGLH</sequence>
<keyword evidence="12" id="KW-1185">Reference proteome</keyword>
<dbReference type="InterPro" id="IPR013087">
    <property type="entry name" value="Znf_C2H2_type"/>
</dbReference>
<evidence type="ECO:0000256" key="8">
    <source>
        <dbReference type="PROSITE-ProRule" id="PRU00042"/>
    </source>
</evidence>
<feature type="region of interest" description="Disordered" evidence="9">
    <location>
        <begin position="203"/>
        <end position="227"/>
    </location>
</feature>
<proteinExistence type="predicted"/>
<evidence type="ECO:0000256" key="6">
    <source>
        <dbReference type="ARBA" id="ARBA00023163"/>
    </source>
</evidence>
<keyword evidence="5" id="KW-0805">Transcription regulation</keyword>
<evidence type="ECO:0000313" key="12">
    <source>
        <dbReference type="Proteomes" id="UP000799440"/>
    </source>
</evidence>
<keyword evidence="2" id="KW-0479">Metal-binding</keyword>
<dbReference type="OrthoDB" id="8117402at2759"/>
<dbReference type="Proteomes" id="UP000799440">
    <property type="component" value="Unassembled WGS sequence"/>
</dbReference>
<accession>A0A6A6V6U9</accession>
<dbReference type="PANTHER" id="PTHR46179:SF13">
    <property type="entry name" value="C2H2-TYPE DOMAIN-CONTAINING PROTEIN"/>
    <property type="match status" value="1"/>
</dbReference>
<keyword evidence="6" id="KW-0804">Transcription</keyword>
<dbReference type="SUPFAM" id="SSF57667">
    <property type="entry name" value="beta-beta-alpha zinc fingers"/>
    <property type="match status" value="1"/>
</dbReference>
<evidence type="ECO:0000313" key="11">
    <source>
        <dbReference type="EMBL" id="KAF2746225.1"/>
    </source>
</evidence>
<keyword evidence="3 8" id="KW-0863">Zinc-finger</keyword>
<dbReference type="GO" id="GO:0008270">
    <property type="term" value="F:zinc ion binding"/>
    <property type="evidence" value="ECO:0007669"/>
    <property type="project" value="UniProtKB-KW"/>
</dbReference>
<dbReference type="InterPro" id="IPR036236">
    <property type="entry name" value="Znf_C2H2_sf"/>
</dbReference>
<evidence type="ECO:0000256" key="9">
    <source>
        <dbReference type="SAM" id="MobiDB-lite"/>
    </source>
</evidence>
<dbReference type="EMBL" id="MU006578">
    <property type="protein sequence ID" value="KAF2746225.1"/>
    <property type="molecule type" value="Genomic_DNA"/>
</dbReference>
<organism evidence="11 12">
    <name type="scientific">Sporormia fimetaria CBS 119925</name>
    <dbReference type="NCBI Taxonomy" id="1340428"/>
    <lineage>
        <taxon>Eukaryota</taxon>
        <taxon>Fungi</taxon>
        <taxon>Dikarya</taxon>
        <taxon>Ascomycota</taxon>
        <taxon>Pezizomycotina</taxon>
        <taxon>Dothideomycetes</taxon>
        <taxon>Pleosporomycetidae</taxon>
        <taxon>Pleosporales</taxon>
        <taxon>Sporormiaceae</taxon>
        <taxon>Sporormia</taxon>
    </lineage>
</organism>
<gene>
    <name evidence="11" type="ORF">M011DRAFT_478223</name>
</gene>
<dbReference type="AlphaFoldDB" id="A0A6A6V6U9"/>
<dbReference type="InterPro" id="IPR051061">
    <property type="entry name" value="Zinc_finger_trans_reg"/>
</dbReference>
<evidence type="ECO:0000256" key="2">
    <source>
        <dbReference type="ARBA" id="ARBA00022723"/>
    </source>
</evidence>
<dbReference type="Gene3D" id="3.30.160.60">
    <property type="entry name" value="Classic Zinc Finger"/>
    <property type="match status" value="1"/>
</dbReference>
<dbReference type="PROSITE" id="PS50157">
    <property type="entry name" value="ZINC_FINGER_C2H2_2"/>
    <property type="match status" value="1"/>
</dbReference>
<comment type="subcellular location">
    <subcellularLocation>
        <location evidence="1">Nucleus</location>
    </subcellularLocation>
</comment>
<feature type="domain" description="C2H2-type" evidence="10">
    <location>
        <begin position="66"/>
        <end position="94"/>
    </location>
</feature>
<name>A0A6A6V6U9_9PLEO</name>
<dbReference type="PANTHER" id="PTHR46179">
    <property type="entry name" value="ZINC FINGER PROTEIN"/>
    <property type="match status" value="1"/>
</dbReference>
<keyword evidence="7" id="KW-0539">Nucleus</keyword>
<reference evidence="11" key="1">
    <citation type="journal article" date="2020" name="Stud. Mycol.">
        <title>101 Dothideomycetes genomes: a test case for predicting lifestyles and emergence of pathogens.</title>
        <authorList>
            <person name="Haridas S."/>
            <person name="Albert R."/>
            <person name="Binder M."/>
            <person name="Bloem J."/>
            <person name="Labutti K."/>
            <person name="Salamov A."/>
            <person name="Andreopoulos B."/>
            <person name="Baker S."/>
            <person name="Barry K."/>
            <person name="Bills G."/>
            <person name="Bluhm B."/>
            <person name="Cannon C."/>
            <person name="Castanera R."/>
            <person name="Culley D."/>
            <person name="Daum C."/>
            <person name="Ezra D."/>
            <person name="Gonzalez J."/>
            <person name="Henrissat B."/>
            <person name="Kuo A."/>
            <person name="Liang C."/>
            <person name="Lipzen A."/>
            <person name="Lutzoni F."/>
            <person name="Magnuson J."/>
            <person name="Mondo S."/>
            <person name="Nolan M."/>
            <person name="Ohm R."/>
            <person name="Pangilinan J."/>
            <person name="Park H.-J."/>
            <person name="Ramirez L."/>
            <person name="Alfaro M."/>
            <person name="Sun H."/>
            <person name="Tritt A."/>
            <person name="Yoshinaga Y."/>
            <person name="Zwiers L.-H."/>
            <person name="Turgeon B."/>
            <person name="Goodwin S."/>
            <person name="Spatafora J."/>
            <person name="Crous P."/>
            <person name="Grigoriev I."/>
        </authorList>
    </citation>
    <scope>NUCLEOTIDE SEQUENCE</scope>
    <source>
        <strain evidence="11">CBS 119925</strain>
    </source>
</reference>
<evidence type="ECO:0000256" key="7">
    <source>
        <dbReference type="ARBA" id="ARBA00023242"/>
    </source>
</evidence>
<dbReference type="SMART" id="SM00355">
    <property type="entry name" value="ZnF_C2H2"/>
    <property type="match status" value="5"/>
</dbReference>
<protein>
    <recommendedName>
        <fullName evidence="10">C2H2-type domain-containing protein</fullName>
    </recommendedName>
</protein>
<evidence type="ECO:0000259" key="10">
    <source>
        <dbReference type="PROSITE" id="PS50157"/>
    </source>
</evidence>
<dbReference type="PROSITE" id="PS00028">
    <property type="entry name" value="ZINC_FINGER_C2H2_1"/>
    <property type="match status" value="3"/>
</dbReference>